<protein>
    <submittedName>
        <fullName evidence="1">Uncharacterized protein</fullName>
    </submittedName>
</protein>
<evidence type="ECO:0000313" key="2">
    <source>
        <dbReference type="Proteomes" id="UP000055048"/>
    </source>
</evidence>
<sequence>MKWESVKSVIPIPSELNFEEYATIDDQLQVTHLMSNREITNSIAKTNDDADNSHRSKIGVTILYCASWRLILMRRIMALCEMVKNSTPALQIFTAGYGLRNSFAALIIFCRLRIDQMNHSAPRFMSLDKAWFQITASLVSKIFFSSQHEIVVSHEYFGLEVLALDDSVVSFHRLYAFSTNKERVRPRF</sequence>
<reference evidence="1 2" key="1">
    <citation type="submission" date="2015-01" db="EMBL/GenBank/DDBJ databases">
        <title>Evolution of Trichinella species and genotypes.</title>
        <authorList>
            <person name="Korhonen P.K."/>
            <person name="Edoardo P."/>
            <person name="Giuseppe L.R."/>
            <person name="Gasser R.B."/>
        </authorList>
    </citation>
    <scope>NUCLEOTIDE SEQUENCE [LARGE SCALE GENOMIC DNA]</scope>
    <source>
        <strain evidence="1">ISS417</strain>
    </source>
</reference>
<organism evidence="1 2">
    <name type="scientific">Trichinella murrelli</name>
    <dbReference type="NCBI Taxonomy" id="144512"/>
    <lineage>
        <taxon>Eukaryota</taxon>
        <taxon>Metazoa</taxon>
        <taxon>Ecdysozoa</taxon>
        <taxon>Nematoda</taxon>
        <taxon>Enoplea</taxon>
        <taxon>Dorylaimia</taxon>
        <taxon>Trichinellida</taxon>
        <taxon>Trichinellidae</taxon>
        <taxon>Trichinella</taxon>
    </lineage>
</organism>
<dbReference type="Proteomes" id="UP000055048">
    <property type="component" value="Unassembled WGS sequence"/>
</dbReference>
<keyword evidence="2" id="KW-1185">Reference proteome</keyword>
<evidence type="ECO:0000313" key="1">
    <source>
        <dbReference type="EMBL" id="KRX37630.1"/>
    </source>
</evidence>
<proteinExistence type="predicted"/>
<dbReference type="AlphaFoldDB" id="A0A0V0TFA1"/>
<comment type="caution">
    <text evidence="1">The sequence shown here is derived from an EMBL/GenBank/DDBJ whole genome shotgun (WGS) entry which is preliminary data.</text>
</comment>
<name>A0A0V0TFA1_9BILA</name>
<accession>A0A0V0TFA1</accession>
<gene>
    <name evidence="1" type="ORF">T05_3843</name>
</gene>
<dbReference type="EMBL" id="JYDJ01000301">
    <property type="protein sequence ID" value="KRX37630.1"/>
    <property type="molecule type" value="Genomic_DNA"/>
</dbReference>
<dbReference type="OrthoDB" id="5934394at2759"/>